<evidence type="ECO:0000313" key="2">
    <source>
        <dbReference type="Proteomes" id="UP000198638"/>
    </source>
</evidence>
<dbReference type="AlphaFoldDB" id="A0A1H4EIQ8"/>
<dbReference type="RefSeq" id="WP_143130421.1">
    <property type="nucleotide sequence ID" value="NZ_FNRQ01000003.1"/>
</dbReference>
<proteinExistence type="predicted"/>
<organism evidence="1 2">
    <name type="scientific">Paraburkholderia sartisoli</name>
    <dbReference type="NCBI Taxonomy" id="83784"/>
    <lineage>
        <taxon>Bacteria</taxon>
        <taxon>Pseudomonadati</taxon>
        <taxon>Pseudomonadota</taxon>
        <taxon>Betaproteobacteria</taxon>
        <taxon>Burkholderiales</taxon>
        <taxon>Burkholderiaceae</taxon>
        <taxon>Paraburkholderia</taxon>
    </lineage>
</organism>
<reference evidence="2" key="1">
    <citation type="submission" date="2016-10" db="EMBL/GenBank/DDBJ databases">
        <authorList>
            <person name="Varghese N."/>
            <person name="Submissions S."/>
        </authorList>
    </citation>
    <scope>NUCLEOTIDE SEQUENCE [LARGE SCALE GENOMIC DNA]</scope>
    <source>
        <strain evidence="2">LMG 24000</strain>
    </source>
</reference>
<dbReference type="STRING" id="83784.SAMN05192564_103402"/>
<keyword evidence="2" id="KW-1185">Reference proteome</keyword>
<dbReference type="Pfam" id="PF05853">
    <property type="entry name" value="BKACE"/>
    <property type="match status" value="1"/>
</dbReference>
<evidence type="ECO:0000313" key="1">
    <source>
        <dbReference type="EMBL" id="SEA84961.1"/>
    </source>
</evidence>
<name>A0A1H4EIQ8_9BURK</name>
<gene>
    <name evidence="1" type="ORF">SAMN05192564_103402</name>
</gene>
<dbReference type="EMBL" id="FNRQ01000003">
    <property type="protein sequence ID" value="SEA84961.1"/>
    <property type="molecule type" value="Genomic_DNA"/>
</dbReference>
<dbReference type="Gene3D" id="3.20.20.70">
    <property type="entry name" value="Aldolase class I"/>
    <property type="match status" value="1"/>
</dbReference>
<dbReference type="InterPro" id="IPR013785">
    <property type="entry name" value="Aldolase_TIM"/>
</dbReference>
<protein>
    <submittedName>
        <fullName evidence="1">3-keto-5-aminohexanoate cleavage enzyme</fullName>
    </submittedName>
</protein>
<dbReference type="Proteomes" id="UP000198638">
    <property type="component" value="Unassembled WGS sequence"/>
</dbReference>
<dbReference type="OrthoDB" id="9135176at2"/>
<sequence length="94" mass="10584">MYFIDDSLRPENQQHPIIQAVPCGPQWLPGDTDDVPVTMVSHQVQKAVGCHNAGATVLHVQMREADGKGARRMFNEMLDRLRTAMPRRVLQTGF</sequence>
<dbReference type="InterPro" id="IPR008567">
    <property type="entry name" value="BKACE"/>
</dbReference>
<accession>A0A1H4EIQ8</accession>
<dbReference type="GO" id="GO:0043720">
    <property type="term" value="F:3-keto-5-aminohexanoate cleavage activity"/>
    <property type="evidence" value="ECO:0007669"/>
    <property type="project" value="InterPro"/>
</dbReference>